<dbReference type="HAMAP" id="MF_01478">
    <property type="entry name" value="Ribosomal_L12_arch"/>
    <property type="match status" value="1"/>
</dbReference>
<dbReference type="GO" id="GO:0006414">
    <property type="term" value="P:translational elongation"/>
    <property type="evidence" value="ECO:0007669"/>
    <property type="project" value="InterPro"/>
</dbReference>
<accession>A0A1Y1WRK7</accession>
<gene>
    <name evidence="5" type="ORF">BCR32DRAFT_329510</name>
</gene>
<dbReference type="Proteomes" id="UP000193944">
    <property type="component" value="Unassembled WGS sequence"/>
</dbReference>
<evidence type="ECO:0000256" key="1">
    <source>
        <dbReference type="ARBA" id="ARBA00005436"/>
    </source>
</evidence>
<keyword evidence="6" id="KW-1185">Reference proteome</keyword>
<dbReference type="PANTHER" id="PTHR45696:SF10">
    <property type="entry name" value="LARGE RIBOSOMAL SUBUNIT PROTEIN P1"/>
    <property type="match status" value="1"/>
</dbReference>
<dbReference type="FunFam" id="1.10.10.1410:FF:000001">
    <property type="entry name" value="60S acidic ribosomal protein P1"/>
    <property type="match status" value="1"/>
</dbReference>
<dbReference type="InterPro" id="IPR038716">
    <property type="entry name" value="P1/P2_N_sf"/>
</dbReference>
<evidence type="ECO:0000256" key="4">
    <source>
        <dbReference type="SAM" id="MobiDB-lite"/>
    </source>
</evidence>
<reference evidence="5 6" key="2">
    <citation type="submission" date="2016-08" db="EMBL/GenBank/DDBJ databases">
        <title>Pervasive Adenine N6-methylation of Active Genes in Fungi.</title>
        <authorList>
            <consortium name="DOE Joint Genome Institute"/>
            <person name="Mondo S.J."/>
            <person name="Dannebaum R.O."/>
            <person name="Kuo R.C."/>
            <person name="Labutti K."/>
            <person name="Haridas S."/>
            <person name="Kuo A."/>
            <person name="Salamov A."/>
            <person name="Ahrendt S.R."/>
            <person name="Lipzen A."/>
            <person name="Sullivan W."/>
            <person name="Andreopoulos W.B."/>
            <person name="Clum A."/>
            <person name="Lindquist E."/>
            <person name="Daum C."/>
            <person name="Ramamoorthy G.K."/>
            <person name="Gryganskyi A."/>
            <person name="Culley D."/>
            <person name="Magnuson J.K."/>
            <person name="James T.Y."/>
            <person name="O'Malley M.A."/>
            <person name="Stajich J.E."/>
            <person name="Spatafora J.W."/>
            <person name="Visel A."/>
            <person name="Grigoriev I.V."/>
        </authorList>
    </citation>
    <scope>NUCLEOTIDE SEQUENCE [LARGE SCALE GENOMIC DNA]</scope>
    <source>
        <strain evidence="5 6">S4</strain>
    </source>
</reference>
<evidence type="ECO:0000256" key="3">
    <source>
        <dbReference type="ARBA" id="ARBA00023274"/>
    </source>
</evidence>
<keyword evidence="2 5" id="KW-0689">Ribosomal protein</keyword>
<dbReference type="GO" id="GO:0002181">
    <property type="term" value="P:cytoplasmic translation"/>
    <property type="evidence" value="ECO:0007669"/>
    <property type="project" value="TreeGrafter"/>
</dbReference>
<dbReference type="PANTHER" id="PTHR45696">
    <property type="entry name" value="60S ACIDIC RIBOSOMAL PROTEIN P1"/>
    <property type="match status" value="1"/>
</dbReference>
<dbReference type="OrthoDB" id="2194681at2759"/>
<protein>
    <submittedName>
        <fullName evidence="5">60S acidic ribosomal protein P1</fullName>
    </submittedName>
</protein>
<sequence length="109" mass="11296">MVMSDSEAACVYAALILQDEGLDVSVEMLEKVISASGVAVENIYPKIFAKALEGKDIKEFLFNIGSAGAAPVAAGGAAAGGAAAAEEEKEEEKEEEEESDSDMGFGLFD</sequence>
<reference evidence="5 6" key="1">
    <citation type="submission" date="2016-08" db="EMBL/GenBank/DDBJ databases">
        <title>A Parts List for Fungal Cellulosomes Revealed by Comparative Genomics.</title>
        <authorList>
            <consortium name="DOE Joint Genome Institute"/>
            <person name="Haitjema C.H."/>
            <person name="Gilmore S.P."/>
            <person name="Henske J.K."/>
            <person name="Solomon K.V."/>
            <person name="De Groot R."/>
            <person name="Kuo A."/>
            <person name="Mondo S.J."/>
            <person name="Salamov A.A."/>
            <person name="Labutti K."/>
            <person name="Zhao Z."/>
            <person name="Chiniquy J."/>
            <person name="Barry K."/>
            <person name="Brewer H.M."/>
            <person name="Purvine S.O."/>
            <person name="Wright A.T."/>
            <person name="Boxma B."/>
            <person name="Van Alen T."/>
            <person name="Hackstein J.H."/>
            <person name="Baker S.E."/>
            <person name="Grigoriev I.V."/>
            <person name="O'Malley M.A."/>
        </authorList>
    </citation>
    <scope>NUCLEOTIDE SEQUENCE [LARGE SCALE GENOMIC DNA]</scope>
    <source>
        <strain evidence="5 6">S4</strain>
    </source>
</reference>
<comment type="caution">
    <text evidence="5">The sequence shown here is derived from an EMBL/GenBank/DDBJ whole genome shotgun (WGS) entry which is preliminary data.</text>
</comment>
<evidence type="ECO:0000256" key="2">
    <source>
        <dbReference type="ARBA" id="ARBA00022980"/>
    </source>
</evidence>
<dbReference type="EMBL" id="MCFG01000318">
    <property type="protein sequence ID" value="ORX76102.1"/>
    <property type="molecule type" value="Genomic_DNA"/>
</dbReference>
<dbReference type="AlphaFoldDB" id="A0A1Y1WRK7"/>
<proteinExistence type="inferred from homology"/>
<organism evidence="5 6">
    <name type="scientific">Anaeromyces robustus</name>
    <dbReference type="NCBI Taxonomy" id="1754192"/>
    <lineage>
        <taxon>Eukaryota</taxon>
        <taxon>Fungi</taxon>
        <taxon>Fungi incertae sedis</taxon>
        <taxon>Chytridiomycota</taxon>
        <taxon>Chytridiomycota incertae sedis</taxon>
        <taxon>Neocallimastigomycetes</taxon>
        <taxon>Neocallimastigales</taxon>
        <taxon>Neocallimastigaceae</taxon>
        <taxon>Anaeromyces</taxon>
    </lineage>
</organism>
<comment type="similarity">
    <text evidence="1">Belongs to the eukaryotic ribosomal protein P1/P2 family.</text>
</comment>
<dbReference type="InterPro" id="IPR027534">
    <property type="entry name" value="Ribosomal_P1/P2"/>
</dbReference>
<dbReference type="Pfam" id="PF00428">
    <property type="entry name" value="Ribosomal_60s"/>
    <property type="match status" value="1"/>
</dbReference>
<evidence type="ECO:0000313" key="5">
    <source>
        <dbReference type="EMBL" id="ORX76102.1"/>
    </source>
</evidence>
<dbReference type="GO" id="GO:0030295">
    <property type="term" value="F:protein kinase activator activity"/>
    <property type="evidence" value="ECO:0007669"/>
    <property type="project" value="TreeGrafter"/>
</dbReference>
<feature type="region of interest" description="Disordered" evidence="4">
    <location>
        <begin position="79"/>
        <end position="109"/>
    </location>
</feature>
<keyword evidence="3" id="KW-0687">Ribonucleoprotein</keyword>
<feature type="compositionally biased region" description="Acidic residues" evidence="4">
    <location>
        <begin position="85"/>
        <end position="101"/>
    </location>
</feature>
<dbReference type="STRING" id="1754192.A0A1Y1WRK7"/>
<dbReference type="GO" id="GO:0003735">
    <property type="term" value="F:structural constituent of ribosome"/>
    <property type="evidence" value="ECO:0007669"/>
    <property type="project" value="InterPro"/>
</dbReference>
<name>A0A1Y1WRK7_9FUNG</name>
<dbReference type="GO" id="GO:0043021">
    <property type="term" value="F:ribonucleoprotein complex binding"/>
    <property type="evidence" value="ECO:0007669"/>
    <property type="project" value="TreeGrafter"/>
</dbReference>
<dbReference type="GO" id="GO:0022625">
    <property type="term" value="C:cytosolic large ribosomal subunit"/>
    <property type="evidence" value="ECO:0007669"/>
    <property type="project" value="TreeGrafter"/>
</dbReference>
<dbReference type="CDD" id="cd05831">
    <property type="entry name" value="Ribosomal_P1"/>
    <property type="match status" value="1"/>
</dbReference>
<evidence type="ECO:0000313" key="6">
    <source>
        <dbReference type="Proteomes" id="UP000193944"/>
    </source>
</evidence>
<dbReference type="Gene3D" id="1.10.10.1410">
    <property type="match status" value="1"/>
</dbReference>